<evidence type="ECO:0000313" key="3">
    <source>
        <dbReference type="Proteomes" id="UP001556220"/>
    </source>
</evidence>
<organism evidence="2 3">
    <name type="scientific">Rhodanobacter lycopersici</name>
    <dbReference type="NCBI Taxonomy" id="3162487"/>
    <lineage>
        <taxon>Bacteria</taxon>
        <taxon>Pseudomonadati</taxon>
        <taxon>Pseudomonadota</taxon>
        <taxon>Gammaproteobacteria</taxon>
        <taxon>Lysobacterales</taxon>
        <taxon>Rhodanobacteraceae</taxon>
        <taxon>Rhodanobacter</taxon>
    </lineage>
</organism>
<proteinExistence type="predicted"/>
<evidence type="ECO:0000259" key="1">
    <source>
        <dbReference type="Pfam" id="PF00561"/>
    </source>
</evidence>
<dbReference type="RefSeq" id="WP_367854052.1">
    <property type="nucleotide sequence ID" value="NZ_JBFOHK010000002.1"/>
</dbReference>
<dbReference type="EMBL" id="JBFOHK010000002">
    <property type="protein sequence ID" value="MEW9571990.1"/>
    <property type="molecule type" value="Genomic_DNA"/>
</dbReference>
<dbReference type="SUPFAM" id="SSF53474">
    <property type="entry name" value="alpha/beta-Hydrolases"/>
    <property type="match status" value="1"/>
</dbReference>
<sequence length="354" mass="37807">MSIALRAVVSDAATAAHPPSTMDVPASAYEHVQTLVPLPDGRHLNLFCVGAGTPVVIFEAGLGDDSLSFRRVQGRLAAVTRVCSYDRAGMGFSDPSDAPNTASHVVHDLHALIRQASIPAPVILAGHSNGGLYVAFYAAEYPQDVAGLVLIDPDSVGLDGAALKVLDQPWLDQWRAGTRNEIRQARTCLVLAKSGALARTPGRYPDCMDDPPNADPALHRLLNAQLARPSEQEAVMTETLDTDPSPGRDLSNAELAFQRLHFDFGDKPIVVLSGTNELGALPPSQRGKVNRAMLANMAAMAAYSTQGRQVLVDSTSEYLQTYYPDVVVRAVTDVVRKVRANAPTPQAGRGAQKE</sequence>
<dbReference type="Proteomes" id="UP001556220">
    <property type="component" value="Unassembled WGS sequence"/>
</dbReference>
<keyword evidence="2" id="KW-0378">Hydrolase</keyword>
<dbReference type="PANTHER" id="PTHR43798:SF33">
    <property type="entry name" value="HYDROLASE, PUTATIVE (AFU_ORTHOLOGUE AFUA_2G14860)-RELATED"/>
    <property type="match status" value="1"/>
</dbReference>
<name>A0ABV3QE09_9GAMM</name>
<feature type="domain" description="AB hydrolase-1" evidence="1">
    <location>
        <begin position="54"/>
        <end position="203"/>
    </location>
</feature>
<dbReference type="PANTHER" id="PTHR43798">
    <property type="entry name" value="MONOACYLGLYCEROL LIPASE"/>
    <property type="match status" value="1"/>
</dbReference>
<evidence type="ECO:0000313" key="2">
    <source>
        <dbReference type="EMBL" id="MEW9571990.1"/>
    </source>
</evidence>
<dbReference type="InterPro" id="IPR029058">
    <property type="entry name" value="AB_hydrolase_fold"/>
</dbReference>
<dbReference type="InterPro" id="IPR050266">
    <property type="entry name" value="AB_hydrolase_sf"/>
</dbReference>
<comment type="caution">
    <text evidence="2">The sequence shown here is derived from an EMBL/GenBank/DDBJ whole genome shotgun (WGS) entry which is preliminary data.</text>
</comment>
<protein>
    <submittedName>
        <fullName evidence="2">Alpha/beta hydrolase</fullName>
    </submittedName>
</protein>
<keyword evidence="3" id="KW-1185">Reference proteome</keyword>
<accession>A0ABV3QE09</accession>
<dbReference type="Gene3D" id="3.40.50.1820">
    <property type="entry name" value="alpha/beta hydrolase"/>
    <property type="match status" value="1"/>
</dbReference>
<dbReference type="InterPro" id="IPR000073">
    <property type="entry name" value="AB_hydrolase_1"/>
</dbReference>
<dbReference type="Pfam" id="PF00561">
    <property type="entry name" value="Abhydrolase_1"/>
    <property type="match status" value="1"/>
</dbReference>
<reference evidence="2 3" key="1">
    <citation type="submission" date="2024-06" db="EMBL/GenBank/DDBJ databases">
        <authorList>
            <person name="Woo H."/>
        </authorList>
    </citation>
    <scope>NUCLEOTIDE SEQUENCE [LARGE SCALE GENOMIC DNA]</scope>
    <source>
        <strain evidence="2 3">Si-c</strain>
    </source>
</reference>
<dbReference type="GO" id="GO:0016787">
    <property type="term" value="F:hydrolase activity"/>
    <property type="evidence" value="ECO:0007669"/>
    <property type="project" value="UniProtKB-KW"/>
</dbReference>
<gene>
    <name evidence="2" type="ORF">ABQJ54_09505</name>
</gene>